<evidence type="ECO:0000256" key="1">
    <source>
        <dbReference type="SAM" id="Phobius"/>
    </source>
</evidence>
<dbReference type="InterPro" id="IPR036388">
    <property type="entry name" value="WH-like_DNA-bd_sf"/>
</dbReference>
<keyword evidence="1" id="KW-0472">Membrane</keyword>
<dbReference type="PROSITE" id="PS50987">
    <property type="entry name" value="HTH_ARSR_2"/>
    <property type="match status" value="1"/>
</dbReference>
<comment type="caution">
    <text evidence="3">The sequence shown here is derived from an EMBL/GenBank/DDBJ whole genome shotgun (WGS) entry which is preliminary data.</text>
</comment>
<feature type="domain" description="HTH arsR-type" evidence="2">
    <location>
        <begin position="38"/>
        <end position="82"/>
    </location>
</feature>
<reference evidence="4" key="1">
    <citation type="submission" date="2020-06" db="EMBL/GenBank/DDBJ databases">
        <title>Draft genomic sequecing of Geomonas sp. Red736.</title>
        <authorList>
            <person name="Itoh H."/>
            <person name="Xu Z.X."/>
            <person name="Ushijima N."/>
            <person name="Masuda Y."/>
            <person name="Shiratori Y."/>
            <person name="Senoo K."/>
        </authorList>
    </citation>
    <scope>NUCLEOTIDE SEQUENCE [LARGE SCALE GENOMIC DNA]</scope>
    <source>
        <strain evidence="4">Red736</strain>
    </source>
</reference>
<protein>
    <recommendedName>
        <fullName evidence="2">HTH arsR-type domain-containing protein</fullName>
    </recommendedName>
</protein>
<evidence type="ECO:0000313" key="4">
    <source>
        <dbReference type="Proteomes" id="UP000568888"/>
    </source>
</evidence>
<evidence type="ECO:0000259" key="2">
    <source>
        <dbReference type="PROSITE" id="PS50987"/>
    </source>
</evidence>
<name>A0A6V8N0D7_9BACT</name>
<sequence length="82" mass="8462">MRRDAVATPCTAAMNRTTGTIATWSPSGLTISASADIVAAVKDLLLLYRSLADETRLRILALLLGAGELCVSGTVAVAATSR</sequence>
<dbReference type="EMBL" id="BLXY01000013">
    <property type="protein sequence ID" value="GFO65861.1"/>
    <property type="molecule type" value="Genomic_DNA"/>
</dbReference>
<keyword evidence="1" id="KW-1133">Transmembrane helix</keyword>
<dbReference type="GO" id="GO:0003700">
    <property type="term" value="F:DNA-binding transcription factor activity"/>
    <property type="evidence" value="ECO:0007669"/>
    <property type="project" value="InterPro"/>
</dbReference>
<dbReference type="AlphaFoldDB" id="A0A6V8N0D7"/>
<dbReference type="Gene3D" id="1.10.10.10">
    <property type="entry name" value="Winged helix-like DNA-binding domain superfamily/Winged helix DNA-binding domain"/>
    <property type="match status" value="1"/>
</dbReference>
<dbReference type="Proteomes" id="UP000568888">
    <property type="component" value="Unassembled WGS sequence"/>
</dbReference>
<organism evidence="3 4">
    <name type="scientific">Geomonas paludis</name>
    <dbReference type="NCBI Taxonomy" id="2740185"/>
    <lineage>
        <taxon>Bacteria</taxon>
        <taxon>Pseudomonadati</taxon>
        <taxon>Thermodesulfobacteriota</taxon>
        <taxon>Desulfuromonadia</taxon>
        <taxon>Geobacterales</taxon>
        <taxon>Geobacteraceae</taxon>
        <taxon>Geomonas</taxon>
    </lineage>
</organism>
<dbReference type="InterPro" id="IPR001845">
    <property type="entry name" value="HTH_ArsR_DNA-bd_dom"/>
</dbReference>
<evidence type="ECO:0000313" key="3">
    <source>
        <dbReference type="EMBL" id="GFO65861.1"/>
    </source>
</evidence>
<accession>A0A6V8N0D7</accession>
<proteinExistence type="predicted"/>
<keyword evidence="1" id="KW-0812">Transmembrane</keyword>
<gene>
    <name evidence="3" type="ORF">GMPD_37800</name>
</gene>
<feature type="transmembrane region" description="Helical" evidence="1">
    <location>
        <begin position="59"/>
        <end position="79"/>
    </location>
</feature>